<protein>
    <recommendedName>
        <fullName evidence="5">BED-type domain-containing protein</fullName>
    </recommendedName>
</protein>
<keyword evidence="1" id="KW-0175">Coiled coil</keyword>
<evidence type="ECO:0000256" key="2">
    <source>
        <dbReference type="SAM" id="MobiDB-lite"/>
    </source>
</evidence>
<evidence type="ECO:0000256" key="1">
    <source>
        <dbReference type="SAM" id="Coils"/>
    </source>
</evidence>
<dbReference type="EMBL" id="QXGB01000012">
    <property type="protein sequence ID" value="KAE9237623.1"/>
    <property type="molecule type" value="Genomic_DNA"/>
</dbReference>
<feature type="compositionally biased region" description="Basic and acidic residues" evidence="2">
    <location>
        <begin position="594"/>
        <end position="605"/>
    </location>
</feature>
<proteinExistence type="predicted"/>
<comment type="caution">
    <text evidence="3">The sequence shown here is derived from an EMBL/GenBank/DDBJ whole genome shotgun (WGS) entry which is preliminary data.</text>
</comment>
<feature type="region of interest" description="Disordered" evidence="2">
    <location>
        <begin position="482"/>
        <end position="605"/>
    </location>
</feature>
<feature type="compositionally biased region" description="Basic and acidic residues" evidence="2">
    <location>
        <begin position="440"/>
        <end position="449"/>
    </location>
</feature>
<gene>
    <name evidence="3" type="ORF">PF005_g568</name>
</gene>
<evidence type="ECO:0000313" key="4">
    <source>
        <dbReference type="Proteomes" id="UP000433483"/>
    </source>
</evidence>
<feature type="compositionally biased region" description="Acidic residues" evidence="2">
    <location>
        <begin position="582"/>
        <end position="593"/>
    </location>
</feature>
<dbReference type="AlphaFoldDB" id="A0A6A3ZJF5"/>
<organism evidence="3 4">
    <name type="scientific">Phytophthora fragariae</name>
    <dbReference type="NCBI Taxonomy" id="53985"/>
    <lineage>
        <taxon>Eukaryota</taxon>
        <taxon>Sar</taxon>
        <taxon>Stramenopiles</taxon>
        <taxon>Oomycota</taxon>
        <taxon>Peronosporomycetes</taxon>
        <taxon>Peronosporales</taxon>
        <taxon>Peronosporaceae</taxon>
        <taxon>Phytophthora</taxon>
    </lineage>
</organism>
<feature type="region of interest" description="Disordered" evidence="2">
    <location>
        <begin position="440"/>
        <end position="467"/>
    </location>
</feature>
<accession>A0A6A3ZJF5</accession>
<keyword evidence="4" id="KW-1185">Reference proteome</keyword>
<feature type="compositionally biased region" description="Polar residues" evidence="2">
    <location>
        <begin position="498"/>
        <end position="511"/>
    </location>
</feature>
<feature type="compositionally biased region" description="Acidic residues" evidence="2">
    <location>
        <begin position="564"/>
        <end position="573"/>
    </location>
</feature>
<dbReference type="OrthoDB" id="128018at2759"/>
<name>A0A6A3ZJF5_9STRA</name>
<feature type="coiled-coil region" evidence="1">
    <location>
        <begin position="905"/>
        <end position="939"/>
    </location>
</feature>
<dbReference type="Proteomes" id="UP000433483">
    <property type="component" value="Unassembled WGS sequence"/>
</dbReference>
<evidence type="ECO:0008006" key="5">
    <source>
        <dbReference type="Google" id="ProtNLM"/>
    </source>
</evidence>
<sequence length="974" mass="108867">MASEQAPTTNVGLFAVADEPALPAASDPPIKKRKTGSGRKKDAVWDLTTVLADKRVICNRCGALIHRYGVTKVERVRTHFERKCAGVRDHVPTVRGEESVVIMETAGASESSDSALLGTGAMAPADTSIPRHKISSYGNKNGAFKRKFASWLYATGQSFDNIENELLLSALRVLRGDVALPTKHELENELLDLEFTVSKNKVTKAITAKKCCLTVENWVNAGGCSVTTYGVVCEGVPYFLGANTASTQEFSGELMVGEVEAVMAKEKKAEFYGIVTPTASTLSKYTREKIMKKHPRCSFFYGREDSESLPSTPQLFSFHFRFDDSGRVEPMASMALRGDGLAVVDRWTAELHERVAETVNSVCGAFKQELEVAAQPTVGQVDYDTYNDCCQRLVQYIAANMDTSPYFTQQMDRIILACHSSTSEQVLGSLVTKDVWLRPREKTRGDEGPTVRTGQDAGLNPAPMVADNPNDPVVKTEGIVVNASPSDNLPGQVETGKTVGSSSRRSVLSTHQDVEVAKAPSPSALGRNQRKRPSGRRAIMTKVPPAKRQRKEEESSAIEIWSTADEDDGDVSDGENLFGTETETDEEEEEEGEMNGHVEIEDPHQERQCEYSIQVKLRESMHQVEHQRERIDNVQNELDERKKELVNVNASRLTNPPSRISFLTKQVNLLERELKSEQEQLTFYQCLERGNIEAAEEAGIDTVTGYAGFQTHYVVKNWTEGVSAANEVRLKAVQVAPASQAVTENDELLPSLDGAIGKLCYAGQRSQEQTKMFKERLRKSITFIDALLCKPPQGKMCVRDCKEIRRNRCTKDVPCDNEMCGNWHHAEAHTDNCLNPQCEFKLRIILREIMHGIKTKQRIVQEERAKVQIKTSALEIIQRDEKSAKHHAASFSLVDTRQQDRFFEAQVLQDEIDQLKGGLAKEEQLLHDLNEKRKELKEKLYTIGIDESDDIIYGFPEFTTHYENKRGSRKQRAH</sequence>
<feature type="coiled-coil region" evidence="1">
    <location>
        <begin position="617"/>
        <end position="687"/>
    </location>
</feature>
<reference evidence="3 4" key="1">
    <citation type="submission" date="2018-08" db="EMBL/GenBank/DDBJ databases">
        <title>Genomic investigation of the strawberry pathogen Phytophthora fragariae indicates pathogenicity is determined by transcriptional variation in three key races.</title>
        <authorList>
            <person name="Adams T.M."/>
            <person name="Armitage A.D."/>
            <person name="Sobczyk M.K."/>
            <person name="Bates H.J."/>
            <person name="Dunwell J.M."/>
            <person name="Nellist C.F."/>
            <person name="Harrison R.J."/>
        </authorList>
    </citation>
    <scope>NUCLEOTIDE SEQUENCE [LARGE SCALE GENOMIC DNA]</scope>
    <source>
        <strain evidence="3 4">NOV-27</strain>
    </source>
</reference>
<evidence type="ECO:0000313" key="3">
    <source>
        <dbReference type="EMBL" id="KAE9237623.1"/>
    </source>
</evidence>